<comment type="caution">
    <text evidence="1">The sequence shown here is derived from an EMBL/GenBank/DDBJ whole genome shotgun (WGS) entry which is preliminary data.</text>
</comment>
<dbReference type="PIRSF" id="PIRSF034303">
    <property type="entry name" value="DUF1694"/>
    <property type="match status" value="1"/>
</dbReference>
<keyword evidence="2" id="KW-1185">Reference proteome</keyword>
<dbReference type="InterPro" id="IPR029064">
    <property type="entry name" value="Ribosomal_eL30-like_sf"/>
</dbReference>
<dbReference type="RefSeq" id="WP_204544155.1">
    <property type="nucleotide sequence ID" value="NZ_JAFBFI010000012.1"/>
</dbReference>
<protein>
    <submittedName>
        <fullName evidence="1">Uncharacterized protein YueI</fullName>
    </submittedName>
</protein>
<name>A0ABS2QK07_9BACI</name>
<dbReference type="Gene3D" id="3.30.1330.30">
    <property type="match status" value="1"/>
</dbReference>
<dbReference type="InterPro" id="IPR012543">
    <property type="entry name" value="DUF1694"/>
</dbReference>
<sequence length="148" mass="16989">MSKENVDDYLQQGIYGHKELKPEEKRKFLGTFRERVITALYIGQVTEKKVYKEVAEAINQYPNSALLLNGEITYSHISKYVKLANQQNIPYKVISNLENDTDIGLVLASKEAVDIENIYINKDIPAAFQPEEVKKKKGKGLFSFFQKK</sequence>
<organism evidence="1 2">
    <name type="scientific">Peribacillus deserti</name>
    <dbReference type="NCBI Taxonomy" id="673318"/>
    <lineage>
        <taxon>Bacteria</taxon>
        <taxon>Bacillati</taxon>
        <taxon>Bacillota</taxon>
        <taxon>Bacilli</taxon>
        <taxon>Bacillales</taxon>
        <taxon>Bacillaceae</taxon>
        <taxon>Peribacillus</taxon>
    </lineage>
</organism>
<dbReference type="SUPFAM" id="SSF160515">
    <property type="entry name" value="YueI-like"/>
    <property type="match status" value="1"/>
</dbReference>
<proteinExistence type="predicted"/>
<dbReference type="EMBL" id="JAFBFI010000012">
    <property type="protein sequence ID" value="MBM7693432.1"/>
    <property type="molecule type" value="Genomic_DNA"/>
</dbReference>
<evidence type="ECO:0000313" key="1">
    <source>
        <dbReference type="EMBL" id="MBM7693432.1"/>
    </source>
</evidence>
<gene>
    <name evidence="1" type="ORF">JOC77_002872</name>
</gene>
<reference evidence="1 2" key="1">
    <citation type="submission" date="2021-01" db="EMBL/GenBank/DDBJ databases">
        <title>Genomic Encyclopedia of Type Strains, Phase IV (KMG-IV): sequencing the most valuable type-strain genomes for metagenomic binning, comparative biology and taxonomic classification.</title>
        <authorList>
            <person name="Goeker M."/>
        </authorList>
    </citation>
    <scope>NUCLEOTIDE SEQUENCE [LARGE SCALE GENOMIC DNA]</scope>
    <source>
        <strain evidence="1 2">DSM 105482</strain>
    </source>
</reference>
<evidence type="ECO:0000313" key="2">
    <source>
        <dbReference type="Proteomes" id="UP000823486"/>
    </source>
</evidence>
<dbReference type="Pfam" id="PF07997">
    <property type="entry name" value="DUF1694"/>
    <property type="match status" value="1"/>
</dbReference>
<accession>A0ABS2QK07</accession>
<dbReference type="Proteomes" id="UP000823486">
    <property type="component" value="Unassembled WGS sequence"/>
</dbReference>